<evidence type="ECO:0000259" key="2">
    <source>
        <dbReference type="Pfam" id="PF07983"/>
    </source>
</evidence>
<proteinExistence type="predicted"/>
<sequence>FTLPPCNPIQHGSPSVSPYPQNVPVQKLWCVAKPSVPEETLQQALDYACGEVTGRNIREMVELVTLVELLC</sequence>
<dbReference type="EMBL" id="LXQA010335573">
    <property type="protein sequence ID" value="MCI44809.1"/>
    <property type="molecule type" value="Genomic_DNA"/>
</dbReference>
<keyword evidence="1" id="KW-0732">Signal</keyword>
<comment type="caution">
    <text evidence="3">The sequence shown here is derived from an EMBL/GenBank/DDBJ whole genome shotgun (WGS) entry which is preliminary data.</text>
</comment>
<accession>A0A392S805</accession>
<reference evidence="3 4" key="1">
    <citation type="journal article" date="2018" name="Front. Plant Sci.">
        <title>Red Clover (Trifolium pratense) and Zigzag Clover (T. medium) - A Picture of Genomic Similarities and Differences.</title>
        <authorList>
            <person name="Dluhosova J."/>
            <person name="Istvanek J."/>
            <person name="Nedelnik J."/>
            <person name="Repkova J."/>
        </authorList>
    </citation>
    <scope>NUCLEOTIDE SEQUENCE [LARGE SCALE GENOMIC DNA]</scope>
    <source>
        <strain evidence="4">cv. 10/8</strain>
        <tissue evidence="3">Leaf</tissue>
    </source>
</reference>
<protein>
    <submittedName>
        <fullName evidence="3">Glucan endo-13-beta-glucosidase 13-like</fullName>
    </submittedName>
</protein>
<keyword evidence="4" id="KW-1185">Reference proteome</keyword>
<evidence type="ECO:0000313" key="3">
    <source>
        <dbReference type="EMBL" id="MCI44809.1"/>
    </source>
</evidence>
<dbReference type="InterPro" id="IPR012946">
    <property type="entry name" value="X8"/>
</dbReference>
<dbReference type="AlphaFoldDB" id="A0A392S805"/>
<organism evidence="3 4">
    <name type="scientific">Trifolium medium</name>
    <dbReference type="NCBI Taxonomy" id="97028"/>
    <lineage>
        <taxon>Eukaryota</taxon>
        <taxon>Viridiplantae</taxon>
        <taxon>Streptophyta</taxon>
        <taxon>Embryophyta</taxon>
        <taxon>Tracheophyta</taxon>
        <taxon>Spermatophyta</taxon>
        <taxon>Magnoliopsida</taxon>
        <taxon>eudicotyledons</taxon>
        <taxon>Gunneridae</taxon>
        <taxon>Pentapetalae</taxon>
        <taxon>rosids</taxon>
        <taxon>fabids</taxon>
        <taxon>Fabales</taxon>
        <taxon>Fabaceae</taxon>
        <taxon>Papilionoideae</taxon>
        <taxon>50 kb inversion clade</taxon>
        <taxon>NPAAA clade</taxon>
        <taxon>Hologalegina</taxon>
        <taxon>IRL clade</taxon>
        <taxon>Trifolieae</taxon>
        <taxon>Trifolium</taxon>
    </lineage>
</organism>
<feature type="non-terminal residue" evidence="3">
    <location>
        <position position="1"/>
    </location>
</feature>
<evidence type="ECO:0000256" key="1">
    <source>
        <dbReference type="ARBA" id="ARBA00022729"/>
    </source>
</evidence>
<dbReference type="Pfam" id="PF07983">
    <property type="entry name" value="X8"/>
    <property type="match status" value="1"/>
</dbReference>
<evidence type="ECO:0000313" key="4">
    <source>
        <dbReference type="Proteomes" id="UP000265520"/>
    </source>
</evidence>
<dbReference type="Proteomes" id="UP000265520">
    <property type="component" value="Unassembled WGS sequence"/>
</dbReference>
<feature type="domain" description="X8" evidence="2">
    <location>
        <begin position="28"/>
        <end position="58"/>
    </location>
</feature>
<name>A0A392S805_9FABA</name>